<evidence type="ECO:0000256" key="1">
    <source>
        <dbReference type="SAM" id="SignalP"/>
    </source>
</evidence>
<protein>
    <submittedName>
        <fullName evidence="2">Uncharacterized protein</fullName>
    </submittedName>
</protein>
<accession>A0ABQ7XL45</accession>
<dbReference type="EMBL" id="JAGKQM010000019">
    <property type="protein sequence ID" value="KAH0855972.1"/>
    <property type="molecule type" value="Genomic_DNA"/>
</dbReference>
<reference evidence="2 3" key="1">
    <citation type="submission" date="2021-05" db="EMBL/GenBank/DDBJ databases">
        <title>Genome Assembly of Synthetic Allotetraploid Brassica napus Reveals Homoeologous Exchanges between Subgenomes.</title>
        <authorList>
            <person name="Davis J.T."/>
        </authorList>
    </citation>
    <scope>NUCLEOTIDE SEQUENCE [LARGE SCALE GENOMIC DNA]</scope>
    <source>
        <strain evidence="3">cv. Da-Ae</strain>
        <tissue evidence="2">Seedling</tissue>
    </source>
</reference>
<dbReference type="Proteomes" id="UP000824890">
    <property type="component" value="Unassembled WGS sequence"/>
</dbReference>
<feature type="chain" id="PRO_5046142727" evidence="1">
    <location>
        <begin position="21"/>
        <end position="83"/>
    </location>
</feature>
<organism evidence="2 3">
    <name type="scientific">Brassica napus</name>
    <name type="common">Rape</name>
    <dbReference type="NCBI Taxonomy" id="3708"/>
    <lineage>
        <taxon>Eukaryota</taxon>
        <taxon>Viridiplantae</taxon>
        <taxon>Streptophyta</taxon>
        <taxon>Embryophyta</taxon>
        <taxon>Tracheophyta</taxon>
        <taxon>Spermatophyta</taxon>
        <taxon>Magnoliopsida</taxon>
        <taxon>eudicotyledons</taxon>
        <taxon>Gunneridae</taxon>
        <taxon>Pentapetalae</taxon>
        <taxon>rosids</taxon>
        <taxon>malvids</taxon>
        <taxon>Brassicales</taxon>
        <taxon>Brassicaceae</taxon>
        <taxon>Brassiceae</taxon>
        <taxon>Brassica</taxon>
    </lineage>
</organism>
<evidence type="ECO:0000313" key="2">
    <source>
        <dbReference type="EMBL" id="KAH0855972.1"/>
    </source>
</evidence>
<feature type="signal peptide" evidence="1">
    <location>
        <begin position="1"/>
        <end position="20"/>
    </location>
</feature>
<comment type="caution">
    <text evidence="2">The sequence shown here is derived from an EMBL/GenBank/DDBJ whole genome shotgun (WGS) entry which is preliminary data.</text>
</comment>
<sequence length="83" mass="9379">MNRSSMLSRFLFLGGFRVSGDPSDEAGMVENFGDGELRETFQFHLQYLKTSSYGYCPKWRQMAISPSKPQTSSRSFTRALALA</sequence>
<keyword evidence="1" id="KW-0732">Signal</keyword>
<gene>
    <name evidence="2" type="ORF">HID58_084233</name>
</gene>
<keyword evidence="3" id="KW-1185">Reference proteome</keyword>
<proteinExistence type="predicted"/>
<name>A0ABQ7XL45_BRANA</name>
<evidence type="ECO:0000313" key="3">
    <source>
        <dbReference type="Proteomes" id="UP000824890"/>
    </source>
</evidence>